<dbReference type="Gene3D" id="2.60.120.200">
    <property type="match status" value="2"/>
</dbReference>
<dbReference type="Gene3D" id="2.40.10.500">
    <property type="match status" value="1"/>
</dbReference>
<evidence type="ECO:0000259" key="3">
    <source>
        <dbReference type="PROSITE" id="PS50093"/>
    </source>
</evidence>
<dbReference type="InterPro" id="IPR044023">
    <property type="entry name" value="Ig_7"/>
</dbReference>
<proteinExistence type="predicted"/>
<dbReference type="SUPFAM" id="SSF101898">
    <property type="entry name" value="NHL repeat"/>
    <property type="match status" value="1"/>
</dbReference>
<dbReference type="PROSITE" id="PS50025">
    <property type="entry name" value="LAM_G_DOMAIN"/>
    <property type="match status" value="1"/>
</dbReference>
<dbReference type="Gene3D" id="2.120.10.30">
    <property type="entry name" value="TolB, C-terminal domain"/>
    <property type="match status" value="1"/>
</dbReference>
<feature type="domain" description="Laminin G" evidence="2">
    <location>
        <begin position="485"/>
        <end position="663"/>
    </location>
</feature>
<dbReference type="InterPro" id="IPR013320">
    <property type="entry name" value="ConA-like_dom_sf"/>
</dbReference>
<feature type="domain" description="PKD" evidence="3">
    <location>
        <begin position="751"/>
        <end position="812"/>
    </location>
</feature>
<dbReference type="InterPro" id="IPR015919">
    <property type="entry name" value="Cadherin-like_sf"/>
</dbReference>
<evidence type="ECO:0000313" key="4">
    <source>
        <dbReference type="EMBL" id="MCQ6958253.1"/>
    </source>
</evidence>
<dbReference type="SUPFAM" id="SSF49299">
    <property type="entry name" value="PKD domain"/>
    <property type="match status" value="1"/>
</dbReference>
<dbReference type="Pfam" id="PF13385">
    <property type="entry name" value="Laminin_G_3"/>
    <property type="match status" value="2"/>
</dbReference>
<dbReference type="InterPro" id="IPR013783">
    <property type="entry name" value="Ig-like_fold"/>
</dbReference>
<organism evidence="4 5">
    <name type="scientific">Mucilaginibacter aquariorum</name>
    <dbReference type="NCBI Taxonomy" id="2967225"/>
    <lineage>
        <taxon>Bacteria</taxon>
        <taxon>Pseudomonadati</taxon>
        <taxon>Bacteroidota</taxon>
        <taxon>Sphingobacteriia</taxon>
        <taxon>Sphingobacteriales</taxon>
        <taxon>Sphingobacteriaceae</taxon>
        <taxon>Mucilaginibacter</taxon>
    </lineage>
</organism>
<comment type="caution">
    <text evidence="4">The sequence shown here is derived from an EMBL/GenBank/DDBJ whole genome shotgun (WGS) entry which is preliminary data.</text>
</comment>
<dbReference type="Pfam" id="PF10102">
    <property type="entry name" value="DUF2341"/>
    <property type="match status" value="1"/>
</dbReference>
<dbReference type="SUPFAM" id="SSF49899">
    <property type="entry name" value="Concanavalin A-like lectins/glucanases"/>
    <property type="match status" value="2"/>
</dbReference>
<feature type="signal peptide" evidence="1">
    <location>
        <begin position="1"/>
        <end position="23"/>
    </location>
</feature>
<keyword evidence="5" id="KW-1185">Reference proteome</keyword>
<protein>
    <submittedName>
        <fullName evidence="4">DUF2341 domain-containing protein</fullName>
    </submittedName>
</protein>
<dbReference type="CDD" id="cd05819">
    <property type="entry name" value="NHL"/>
    <property type="match status" value="1"/>
</dbReference>
<reference evidence="4 5" key="1">
    <citation type="submission" date="2022-07" db="EMBL/GenBank/DDBJ databases">
        <title>Mucilaginibacter sp. JC4.</title>
        <authorList>
            <person name="Le V."/>
            <person name="Ko S.-R."/>
            <person name="Ahn C.-Y."/>
            <person name="Oh H.-M."/>
        </authorList>
    </citation>
    <scope>NUCLEOTIDE SEQUENCE [LARGE SCALE GENOMIC DNA]</scope>
    <source>
        <strain evidence="4 5">JC4</strain>
    </source>
</reference>
<dbReference type="PANTHER" id="PTHR24104:SF25">
    <property type="entry name" value="PROTEIN LIN-41"/>
    <property type="match status" value="1"/>
</dbReference>
<dbReference type="Gene3D" id="2.60.40.10">
    <property type="entry name" value="Immunoglobulins"/>
    <property type="match status" value="1"/>
</dbReference>
<dbReference type="InterPro" id="IPR022409">
    <property type="entry name" value="PKD/Chitinase_dom"/>
</dbReference>
<dbReference type="NCBIfam" id="TIGR04183">
    <property type="entry name" value="Por_Secre_tail"/>
    <property type="match status" value="1"/>
</dbReference>
<feature type="chain" id="PRO_5046820836" evidence="1">
    <location>
        <begin position="24"/>
        <end position="1932"/>
    </location>
</feature>
<keyword evidence="1" id="KW-0732">Signal</keyword>
<dbReference type="CDD" id="cd00146">
    <property type="entry name" value="PKD"/>
    <property type="match status" value="1"/>
</dbReference>
<dbReference type="RefSeq" id="WP_256538433.1">
    <property type="nucleotide sequence ID" value="NZ_JANHOH010000001.1"/>
</dbReference>
<dbReference type="InterPro" id="IPR018765">
    <property type="entry name" value="DUF2341"/>
</dbReference>
<sequence>MKIYLHNLLLTAVLLLTTICAFAQPTITYTSPGAYTVSTAITTLTPTTTGVTAYNYGPATTISVTSSGPSNIAVDAAGNFYVANYNNGTISKYNAAGTSLGNYGTGAPALSSPIAMVFDSFGNGYVVNSTGGTVYKYNSAGVYQSTILSGLSNPTGITIDASNNLYISTINDNFIRKYSTAGGAALLTITTNVSDPTGVAVDAAGNIYSLNNLTGNVTKYNAAGTYQSTVLTGFSGPWAIYLDNADNFYIGDSGSNRVRVYNKAGTLLKNLTVSDPEGVAVDSKGNIFAASYFTNAVYKFTPTGGYFINADLPAGLSFNVANGQISGTPTATSPTTTYTVTAWNATVSAAATVSIGVGPAVTTPAAICGAGTVPTMTASGGSPSGGTYNWYTAATGGTLVNTTATYAPALALTTTFYVDYTVSSTSSPRTAVTATVNPVVSSPLSGAILSYIFSGDASDISGNLNTGTLQASPTATTDRFGTANSAYSFNGSTQYVTTTKQYVNPTAYSISLWFNTTVAGGKLIGFGNQQTGQSGQYDRHIYMNNSGQLYFGLYNGAVQTINTTRAYNDGLWHHVVVTVGAAGSIMYVDNALQAQNAAITTGQAFTGYWRIGYDNVNGWTSQPTNYFFTGKIDDIAIYDRQLTAAEVITTNNVNIIGNATPVCAGSPITLTTPAIPGATYSWVDIANPANTSTTNPATFTSASTGGYTLTVVASGCTSTATISPVVNALPTATFTAPSYVDVNTNATFTYTGSGAVSYAWSFDGGTPTPTGLTGSGPYTVNWSTSGLKTITLTVTNANGCQATFTQKVAVSAASFSGYAFKKQLTLKSSTLGITQDQTNFPALVYIQDNSLIITNTCSNKVQYPTGNYNGSAGTNYDFAFLDPTSSTELNYQVESYNQTTGTLLVWVKIPTLYAATNNTLSFYFGSLTPAHSATFYSNTWPSDYLAVYHFNESPTSTVLDATNNHVDGVATNVTAADDKIHLAAGLTGGGYSFNGTAKIITNKTATITGPFTLSAWVNVTNPAGDNKVVSNELDYGTGYKLGVKTNVIETETRSTNLITTVGNLGDGGTVTTGWHYIQGTFTGTTFKNYLDSVAATTVLTKTAPSITPVGGNVVAIGIDHRSVTDENFYNGLMDEVRISNVIKSPNWIKAEYTNQTAPLTFTDYSASVTTNHATAAAIPGALTYTWTGATTTDATTPANWTNTTEAIIGDIPSNANASIIIPAGLTRYPVLSVDAAFYGLTVASGANIDLNGKKLTIGCNVYNSGRINAASVTNASTIEWNGTFTPQLYQGNATAGTAQFGNITVNNTASSGQVKITGGPVDLYNTLTLTNGSLTVDNAGSGALTLKSSGTVTARVAEITTTAKSITGNVTVERWFTGGAAANRGWRLMSSPVNNSGTIPVTAAATYNFASLKTNMFVVSPGGATNGFDTGTGYTILLYNTLTKLFTWPTSITSSYNVGSGFYYYFRGNRTDAGGNKLTRVGGIYATPEANVVGLQVGVLNQGSFSYPLLMNGGDNWNQLGNPYPSSILLPSGTGSGAGTPYTNTTGFVYTYLSTANSVMVAPSAISIASGQGFFVKATAAGASVNFTESLKTTGQPSVLLLGLPVGTHPPIISLKMVQDSANYDIAHIRFLDTYKKEYDEMEDADDFNGAGQTVFLSAMTADNHQVALASQPLEKQKTSIFLSVNDNTSGLYTIKKTALSGIPPAYDVWLMDHFKKDSLDIRANDTYKFNLDKSNPQTYGSTRFEIVIRKKSLPPYQLISFKGTRAGTDILLNWSTLNEYDYTSFELQKSTDGITFDAVKNMQSSSQGSYAFKDIYTNNSAANIYYRLKQVDSNEQITYSNVIIVTTTGSGTFNIFPNPATNAIQFKLDQPIKSQVRLRIFNAMGILMKNSTFTSTTGQQDISSLTPGSYTVELTDLASKKIILTGKFIKI</sequence>
<evidence type="ECO:0000256" key="1">
    <source>
        <dbReference type="SAM" id="SignalP"/>
    </source>
</evidence>
<evidence type="ECO:0000259" key="2">
    <source>
        <dbReference type="PROSITE" id="PS50025"/>
    </source>
</evidence>
<dbReference type="PROSITE" id="PS50093">
    <property type="entry name" value="PKD"/>
    <property type="match status" value="1"/>
</dbReference>
<dbReference type="InterPro" id="IPR011042">
    <property type="entry name" value="6-blade_b-propeller_TolB-like"/>
</dbReference>
<dbReference type="EMBL" id="JANHOH010000001">
    <property type="protein sequence ID" value="MCQ6958253.1"/>
    <property type="molecule type" value="Genomic_DNA"/>
</dbReference>
<dbReference type="SUPFAM" id="SSF49313">
    <property type="entry name" value="Cadherin-like"/>
    <property type="match status" value="1"/>
</dbReference>
<dbReference type="CDD" id="cd00110">
    <property type="entry name" value="LamG"/>
    <property type="match status" value="1"/>
</dbReference>
<dbReference type="InterPro" id="IPR026444">
    <property type="entry name" value="Secre_tail"/>
</dbReference>
<dbReference type="PANTHER" id="PTHR24104">
    <property type="entry name" value="E3 UBIQUITIN-PROTEIN LIGASE NHLRC1-RELATED"/>
    <property type="match status" value="1"/>
</dbReference>
<dbReference type="InterPro" id="IPR001791">
    <property type="entry name" value="Laminin_G"/>
</dbReference>
<dbReference type="Proteomes" id="UP001204376">
    <property type="component" value="Unassembled WGS sequence"/>
</dbReference>
<name>A0ABT1T2T0_9SPHI</name>
<accession>A0ABT1T2T0</accession>
<dbReference type="Pfam" id="PF19081">
    <property type="entry name" value="Ig_7"/>
    <property type="match status" value="1"/>
</dbReference>
<dbReference type="InterPro" id="IPR050952">
    <property type="entry name" value="TRIM-NHL_E3_ligases"/>
</dbReference>
<dbReference type="InterPro" id="IPR035986">
    <property type="entry name" value="PKD_dom_sf"/>
</dbReference>
<dbReference type="InterPro" id="IPR000601">
    <property type="entry name" value="PKD_dom"/>
</dbReference>
<dbReference type="SMART" id="SM00089">
    <property type="entry name" value="PKD"/>
    <property type="match status" value="1"/>
</dbReference>
<evidence type="ECO:0000313" key="5">
    <source>
        <dbReference type="Proteomes" id="UP001204376"/>
    </source>
</evidence>
<dbReference type="Pfam" id="PF18962">
    <property type="entry name" value="Por_Secre_tail"/>
    <property type="match status" value="1"/>
</dbReference>
<gene>
    <name evidence="4" type="ORF">NPE20_09800</name>
</gene>